<evidence type="ECO:0000313" key="14">
    <source>
        <dbReference type="Proteomes" id="UP000000496"/>
    </source>
</evidence>
<comment type="subunit">
    <text evidence="11">Homodimer. The RNAP catalytic core consists of 2 alpha, 1 beta, 1 beta' and 1 omega subunit. When a sigma factor is associated with the core the holoenzyme is formed, which can initiate transcription.</text>
</comment>
<dbReference type="EC" id="2.7.7.6" evidence="2 11"/>
<evidence type="ECO:0000313" key="13">
    <source>
        <dbReference type="EMBL" id="CCB89984.1"/>
    </source>
</evidence>
<feature type="region of interest" description="Alpha N-terminal domain (alpha-NTD)" evidence="11">
    <location>
        <begin position="1"/>
        <end position="248"/>
    </location>
</feature>
<keyword evidence="6 11" id="KW-0548">Nucleotidyltransferase</keyword>
<dbReference type="InterPro" id="IPR011260">
    <property type="entry name" value="RNAP_asu_C"/>
</dbReference>
<keyword evidence="7 11" id="KW-0804">Transcription</keyword>
<keyword evidence="14" id="KW-1185">Reference proteome</keyword>
<dbReference type="NCBIfam" id="NF003517">
    <property type="entry name" value="PRK05182.2-3"/>
    <property type="match status" value="1"/>
</dbReference>
<evidence type="ECO:0000256" key="7">
    <source>
        <dbReference type="ARBA" id="ARBA00023163"/>
    </source>
</evidence>
<comment type="domain">
    <text evidence="11">The N-terminal domain is essential for RNAP assembly and basal transcription, whereas the C-terminal domain is involved in interaction with transcriptional regulators and with upstream promoter elements.</text>
</comment>
<dbReference type="GO" id="GO:0046983">
    <property type="term" value="F:protein dimerization activity"/>
    <property type="evidence" value="ECO:0007669"/>
    <property type="project" value="InterPro"/>
</dbReference>
<dbReference type="GO" id="GO:0003677">
    <property type="term" value="F:DNA binding"/>
    <property type="evidence" value="ECO:0007669"/>
    <property type="project" value="UniProtKB-UniRule"/>
</dbReference>
<dbReference type="AlphaFoldDB" id="F8L645"/>
<evidence type="ECO:0000256" key="9">
    <source>
        <dbReference type="ARBA" id="ARBA00033070"/>
    </source>
</evidence>
<dbReference type="InterPro" id="IPR036643">
    <property type="entry name" value="RNApol_insert_sf"/>
</dbReference>
<dbReference type="InterPro" id="IPR011262">
    <property type="entry name" value="DNA-dir_RNA_pol_insert"/>
</dbReference>
<keyword evidence="4 11" id="KW-0240">DNA-directed RNA polymerase</keyword>
<accession>F8L645</accession>
<dbReference type="STRING" id="331113.SNE_A21070"/>
<sequence length="365" mass="41630">MTVKYGKFELPTKIKIDEANKSETFARFIAEPFERGFGHTVGNALRRIMLTALEAPSIISIKIEGVPHEYTAIEGVIEDMTHIILNLKGTLLRKIPLVENKDTRAPTIISQDLDVTQDMLDTGGGQFVVKFKHIMGESNFEMINPDHHIFTITKPMRKRIDLKIAIGRGYVPSERHELPDKVVDEIVIDSAFSPVRLVNYFVENTRVGQDTDFDRLILEVTTDGRVSPQEALTFATQIGILHLKIFDELKFQEISFDKEEIEYDTDRDQILSKLGLRINEIELSVRSTNCLAQANINTIAELVVMPESEMLKFRNFGKKSLNEIKAKLEEMHLHLGMDLSRFGINRDNVREIVDEYLKEKAGKES</sequence>
<comment type="catalytic activity">
    <reaction evidence="10 11">
        <text>RNA(n) + a ribonucleoside 5'-triphosphate = RNA(n+1) + diphosphate</text>
        <dbReference type="Rhea" id="RHEA:21248"/>
        <dbReference type="Rhea" id="RHEA-COMP:14527"/>
        <dbReference type="Rhea" id="RHEA-COMP:17342"/>
        <dbReference type="ChEBI" id="CHEBI:33019"/>
        <dbReference type="ChEBI" id="CHEBI:61557"/>
        <dbReference type="ChEBI" id="CHEBI:140395"/>
        <dbReference type="EC" id="2.7.7.6"/>
    </reaction>
</comment>
<dbReference type="InterPro" id="IPR011263">
    <property type="entry name" value="DNA-dir_RNA_pol_RpoA/D/Rpb3"/>
</dbReference>
<evidence type="ECO:0000256" key="3">
    <source>
        <dbReference type="ARBA" id="ARBA00015972"/>
    </source>
</evidence>
<dbReference type="SUPFAM" id="SSF47789">
    <property type="entry name" value="C-terminal domain of RNA polymerase alpha subunit"/>
    <property type="match status" value="1"/>
</dbReference>
<evidence type="ECO:0000259" key="12">
    <source>
        <dbReference type="SMART" id="SM00662"/>
    </source>
</evidence>
<dbReference type="OrthoDB" id="9805706at2"/>
<comment type="similarity">
    <text evidence="1 11">Belongs to the RNA polymerase alpha chain family.</text>
</comment>
<dbReference type="InterPro" id="IPR011773">
    <property type="entry name" value="DNA-dir_RpoA"/>
</dbReference>
<organism evidence="13 14">
    <name type="scientific">Simkania negevensis (strain ATCC VR-1471 / DSM 27360 / Z)</name>
    <dbReference type="NCBI Taxonomy" id="331113"/>
    <lineage>
        <taxon>Bacteria</taxon>
        <taxon>Pseudomonadati</taxon>
        <taxon>Chlamydiota</taxon>
        <taxon>Chlamydiia</taxon>
        <taxon>Parachlamydiales</taxon>
        <taxon>Simkaniaceae</taxon>
        <taxon>Simkania</taxon>
    </lineage>
</organism>
<dbReference type="Pfam" id="PF01193">
    <property type="entry name" value="RNA_pol_L"/>
    <property type="match status" value="1"/>
</dbReference>
<dbReference type="KEGG" id="sng:SNE_A21070"/>
<dbReference type="HOGENOM" id="CLU_053084_0_1_0"/>
<evidence type="ECO:0000256" key="1">
    <source>
        <dbReference type="ARBA" id="ARBA00007123"/>
    </source>
</evidence>
<dbReference type="SUPFAM" id="SSF55257">
    <property type="entry name" value="RBP11-like subunits of RNA polymerase"/>
    <property type="match status" value="1"/>
</dbReference>
<evidence type="ECO:0000256" key="11">
    <source>
        <dbReference type="HAMAP-Rule" id="MF_00059"/>
    </source>
</evidence>
<feature type="domain" description="DNA-directed RNA polymerase RpoA/D/Rpb3-type" evidence="12">
    <location>
        <begin position="25"/>
        <end position="249"/>
    </location>
</feature>
<evidence type="ECO:0000256" key="8">
    <source>
        <dbReference type="ARBA" id="ARBA00032524"/>
    </source>
</evidence>
<name>F8L645_SIMNZ</name>
<dbReference type="SMART" id="SM00662">
    <property type="entry name" value="RPOLD"/>
    <property type="match status" value="1"/>
</dbReference>
<dbReference type="EMBL" id="FR872582">
    <property type="protein sequence ID" value="CCB89984.1"/>
    <property type="molecule type" value="Genomic_DNA"/>
</dbReference>
<evidence type="ECO:0000256" key="5">
    <source>
        <dbReference type="ARBA" id="ARBA00022679"/>
    </source>
</evidence>
<evidence type="ECO:0000256" key="2">
    <source>
        <dbReference type="ARBA" id="ARBA00012418"/>
    </source>
</evidence>
<dbReference type="CDD" id="cd06928">
    <property type="entry name" value="RNAP_alpha_NTD"/>
    <property type="match status" value="1"/>
</dbReference>
<keyword evidence="5 11" id="KW-0808">Transferase</keyword>
<reference evidence="13 14" key="1">
    <citation type="journal article" date="2011" name="Mol. Biol. Evol.">
        <title>Unity in variety--the pan-genome of the Chlamydiae.</title>
        <authorList>
            <person name="Collingro A."/>
            <person name="Tischler P."/>
            <person name="Weinmaier T."/>
            <person name="Penz T."/>
            <person name="Heinz E."/>
            <person name="Brunham R.C."/>
            <person name="Read T.D."/>
            <person name="Bavoil P.M."/>
            <person name="Sachse K."/>
            <person name="Kahane S."/>
            <person name="Friedman M.G."/>
            <person name="Rattei T."/>
            <person name="Myers G.S."/>
            <person name="Horn M."/>
        </authorList>
    </citation>
    <scope>NUCLEOTIDE SEQUENCE [LARGE SCALE GENOMIC DNA]</scope>
    <source>
        <strain evidence="14">ATCC VR-1471 / Z</strain>
    </source>
</reference>
<evidence type="ECO:0000256" key="6">
    <source>
        <dbReference type="ARBA" id="ARBA00022695"/>
    </source>
</evidence>
<dbReference type="NCBIfam" id="TIGR02027">
    <property type="entry name" value="rpoA"/>
    <property type="match status" value="1"/>
</dbReference>
<dbReference type="InterPro" id="IPR036603">
    <property type="entry name" value="RBP11-like"/>
</dbReference>
<gene>
    <name evidence="11 13" type="primary">rpoA</name>
    <name evidence="13" type="ordered locus">SNE_A21070</name>
</gene>
<dbReference type="SUPFAM" id="SSF56553">
    <property type="entry name" value="Insert subdomain of RNA polymerase alpha subunit"/>
    <property type="match status" value="1"/>
</dbReference>
<evidence type="ECO:0000256" key="4">
    <source>
        <dbReference type="ARBA" id="ARBA00022478"/>
    </source>
</evidence>
<dbReference type="GO" id="GO:0006351">
    <property type="term" value="P:DNA-templated transcription"/>
    <property type="evidence" value="ECO:0007669"/>
    <property type="project" value="UniProtKB-UniRule"/>
</dbReference>
<dbReference type="Gene3D" id="2.170.120.12">
    <property type="entry name" value="DNA-directed RNA polymerase, insert domain"/>
    <property type="match status" value="1"/>
</dbReference>
<protein>
    <recommendedName>
        <fullName evidence="3 11">DNA-directed RNA polymerase subunit alpha</fullName>
        <shortName evidence="11">RNAP subunit alpha</shortName>
        <ecNumber evidence="2 11">2.7.7.6</ecNumber>
    </recommendedName>
    <alternativeName>
        <fullName evidence="9 11">RNA polymerase subunit alpha</fullName>
    </alternativeName>
    <alternativeName>
        <fullName evidence="8 11">Transcriptase subunit alpha</fullName>
    </alternativeName>
</protein>
<feature type="region of interest" description="Alpha C-terminal domain (alpha-CTD)" evidence="11">
    <location>
        <begin position="271"/>
        <end position="365"/>
    </location>
</feature>
<dbReference type="eggNOG" id="COG0202">
    <property type="taxonomic scope" value="Bacteria"/>
</dbReference>
<dbReference type="Pfam" id="PF03118">
    <property type="entry name" value="RNA_pol_A_CTD"/>
    <property type="match status" value="1"/>
</dbReference>
<dbReference type="HAMAP" id="MF_00059">
    <property type="entry name" value="RNApol_bact_RpoA"/>
    <property type="match status" value="1"/>
</dbReference>
<dbReference type="Gene3D" id="1.10.150.20">
    <property type="entry name" value="5' to 3' exonuclease, C-terminal subdomain"/>
    <property type="match status" value="1"/>
</dbReference>
<comment type="function">
    <text evidence="11">DNA-dependent RNA polymerase catalyzes the transcription of DNA into RNA using the four ribonucleoside triphosphates as substrates.</text>
</comment>
<dbReference type="Gene3D" id="3.30.1360.10">
    <property type="entry name" value="RNA polymerase, RBP11-like subunit"/>
    <property type="match status" value="1"/>
</dbReference>
<evidence type="ECO:0000256" key="10">
    <source>
        <dbReference type="ARBA" id="ARBA00048552"/>
    </source>
</evidence>
<proteinExistence type="inferred from homology"/>
<dbReference type="NCBIfam" id="NF003513">
    <property type="entry name" value="PRK05182.1-2"/>
    <property type="match status" value="1"/>
</dbReference>
<dbReference type="Proteomes" id="UP000000496">
    <property type="component" value="Chromosome gsn.131"/>
</dbReference>
<dbReference type="RefSeq" id="WP_013944450.1">
    <property type="nucleotide sequence ID" value="NC_015713.1"/>
</dbReference>
<dbReference type="Pfam" id="PF01000">
    <property type="entry name" value="RNA_pol_A_bac"/>
    <property type="match status" value="1"/>
</dbReference>
<dbReference type="GO" id="GO:0005737">
    <property type="term" value="C:cytoplasm"/>
    <property type="evidence" value="ECO:0007669"/>
    <property type="project" value="UniProtKB-ARBA"/>
</dbReference>
<dbReference type="GO" id="GO:0003899">
    <property type="term" value="F:DNA-directed RNA polymerase activity"/>
    <property type="evidence" value="ECO:0007669"/>
    <property type="project" value="UniProtKB-UniRule"/>
</dbReference>
<dbReference type="GO" id="GO:0000428">
    <property type="term" value="C:DNA-directed RNA polymerase complex"/>
    <property type="evidence" value="ECO:0007669"/>
    <property type="project" value="UniProtKB-KW"/>
</dbReference>
<dbReference type="NCBIfam" id="NF003519">
    <property type="entry name" value="PRK05182.2-5"/>
    <property type="match status" value="1"/>
</dbReference>